<dbReference type="Pfam" id="PF22458">
    <property type="entry name" value="RsmF-B_ferredox"/>
    <property type="match status" value="1"/>
</dbReference>
<evidence type="ECO:0000313" key="16">
    <source>
        <dbReference type="Proteomes" id="UP000294746"/>
    </source>
</evidence>
<dbReference type="CDD" id="cd02440">
    <property type="entry name" value="AdoMet_MTases"/>
    <property type="match status" value="1"/>
</dbReference>
<feature type="domain" description="SAM-dependent MTase RsmB/NOP-type" evidence="14">
    <location>
        <begin position="176"/>
        <end position="456"/>
    </location>
</feature>
<evidence type="ECO:0000256" key="6">
    <source>
        <dbReference type="ARBA" id="ARBA00022603"/>
    </source>
</evidence>
<keyword evidence="16" id="KW-1185">Reference proteome</keyword>
<dbReference type="CDD" id="cd00620">
    <property type="entry name" value="Methyltransferase_Sun"/>
    <property type="match status" value="1"/>
</dbReference>
<dbReference type="Gene3D" id="1.10.940.10">
    <property type="entry name" value="NusB-like"/>
    <property type="match status" value="1"/>
</dbReference>
<evidence type="ECO:0000256" key="5">
    <source>
        <dbReference type="ARBA" id="ARBA00022552"/>
    </source>
</evidence>
<dbReference type="Gene3D" id="3.30.70.1170">
    <property type="entry name" value="Sun protein, domain 3"/>
    <property type="match status" value="1"/>
</dbReference>
<dbReference type="InterPro" id="IPR035926">
    <property type="entry name" value="NusB-like_sf"/>
</dbReference>
<dbReference type="FunFam" id="1.10.940.10:FF:000006">
    <property type="entry name" value="16S rRNA (Cytosine(967)-C(5))-methyltransferase RsmB"/>
    <property type="match status" value="1"/>
</dbReference>
<dbReference type="InterPro" id="IPR048019">
    <property type="entry name" value="RsmB-like_N"/>
</dbReference>
<dbReference type="OrthoDB" id="9810297at2"/>
<protein>
    <recommendedName>
        <fullName evidence="3">16S rRNA (cytosine(967)-C(5))-methyltransferase</fullName>
        <ecNumber evidence="3">2.1.1.176</ecNumber>
    </recommendedName>
    <alternativeName>
        <fullName evidence="10">16S rRNA m5C967 methyltransferase</fullName>
    </alternativeName>
    <alternativeName>
        <fullName evidence="11">rRNA (cytosine-C(5)-)-methyltransferase RsmB</fullName>
    </alternativeName>
</protein>
<evidence type="ECO:0000256" key="10">
    <source>
        <dbReference type="ARBA" id="ARBA00030399"/>
    </source>
</evidence>
<evidence type="ECO:0000256" key="1">
    <source>
        <dbReference type="ARBA" id="ARBA00002724"/>
    </source>
</evidence>
<dbReference type="NCBIfam" id="NF011494">
    <property type="entry name" value="PRK14902.1"/>
    <property type="match status" value="1"/>
</dbReference>
<dbReference type="InterPro" id="IPR049560">
    <property type="entry name" value="MeTrfase_RsmB-F_NOP2_cat"/>
</dbReference>
<dbReference type="InterPro" id="IPR006027">
    <property type="entry name" value="NusB_RsmB_TIM44"/>
</dbReference>
<dbReference type="InterPro" id="IPR029063">
    <property type="entry name" value="SAM-dependent_MTases_sf"/>
</dbReference>
<dbReference type="AlphaFoldDB" id="A0A4R2RYK0"/>
<name>A0A4R2RYK0_9BACL</name>
<feature type="binding site" evidence="13">
    <location>
        <position position="291"/>
    </location>
    <ligand>
        <name>S-adenosyl-L-methionine</name>
        <dbReference type="ChEBI" id="CHEBI:59789"/>
    </ligand>
</feature>
<dbReference type="GO" id="GO:0003723">
    <property type="term" value="F:RNA binding"/>
    <property type="evidence" value="ECO:0007669"/>
    <property type="project" value="UniProtKB-UniRule"/>
</dbReference>
<dbReference type="InterPro" id="IPR054728">
    <property type="entry name" value="RsmB-like_ferredoxin"/>
</dbReference>
<dbReference type="InterPro" id="IPR023267">
    <property type="entry name" value="RCMT"/>
</dbReference>
<dbReference type="SUPFAM" id="SSF53335">
    <property type="entry name" value="S-adenosyl-L-methionine-dependent methyltransferases"/>
    <property type="match status" value="1"/>
</dbReference>
<dbReference type="InterPro" id="IPR001678">
    <property type="entry name" value="MeTrfase_RsmB-F_NOP2_dom"/>
</dbReference>
<comment type="caution">
    <text evidence="15">The sequence shown here is derived from an EMBL/GenBank/DDBJ whole genome shotgun (WGS) entry which is preliminary data.</text>
</comment>
<keyword evidence="6 13" id="KW-0489">Methyltransferase</keyword>
<dbReference type="Pfam" id="PF01189">
    <property type="entry name" value="Methyltr_RsmB-F"/>
    <property type="match status" value="1"/>
</dbReference>
<comment type="function">
    <text evidence="1">Specifically methylates the cytosine at position 967 (m5C967) of 16S rRNA.</text>
</comment>
<dbReference type="FunFam" id="3.40.50.150:FF:000257">
    <property type="entry name" value="16S rRNA methyltransferase"/>
    <property type="match status" value="1"/>
</dbReference>
<dbReference type="InterPro" id="IPR004573">
    <property type="entry name" value="rRNA_ssu_MeTfrase_B"/>
</dbReference>
<evidence type="ECO:0000256" key="11">
    <source>
        <dbReference type="ARBA" id="ARBA00031088"/>
    </source>
</evidence>
<dbReference type="GO" id="GO:0005737">
    <property type="term" value="C:cytoplasm"/>
    <property type="evidence" value="ECO:0007669"/>
    <property type="project" value="UniProtKB-SubCell"/>
</dbReference>
<dbReference type="NCBIfam" id="TIGR00563">
    <property type="entry name" value="rsmB"/>
    <property type="match status" value="1"/>
</dbReference>
<comment type="subcellular location">
    <subcellularLocation>
        <location evidence="2">Cytoplasm</location>
    </subcellularLocation>
</comment>
<dbReference type="RefSeq" id="WP_131848111.1">
    <property type="nucleotide sequence ID" value="NZ_SLXV01000006.1"/>
</dbReference>
<evidence type="ECO:0000256" key="3">
    <source>
        <dbReference type="ARBA" id="ARBA00012140"/>
    </source>
</evidence>
<evidence type="ECO:0000256" key="2">
    <source>
        <dbReference type="ARBA" id="ARBA00004496"/>
    </source>
</evidence>
<evidence type="ECO:0000256" key="7">
    <source>
        <dbReference type="ARBA" id="ARBA00022679"/>
    </source>
</evidence>
<accession>A0A4R2RYK0</accession>
<dbReference type="EMBL" id="SLXV01000006">
    <property type="protein sequence ID" value="TCP69777.1"/>
    <property type="molecule type" value="Genomic_DNA"/>
</dbReference>
<evidence type="ECO:0000256" key="9">
    <source>
        <dbReference type="ARBA" id="ARBA00022884"/>
    </source>
</evidence>
<dbReference type="PANTHER" id="PTHR22807:SF53">
    <property type="entry name" value="RIBOSOMAL RNA SMALL SUBUNIT METHYLTRANSFERASE B-RELATED"/>
    <property type="match status" value="1"/>
</dbReference>
<gene>
    <name evidence="15" type="ORF">EDD57_10693</name>
</gene>
<proteinExistence type="inferred from homology"/>
<keyword evidence="8 13" id="KW-0949">S-adenosyl-L-methionine</keyword>
<evidence type="ECO:0000256" key="12">
    <source>
        <dbReference type="ARBA" id="ARBA00047283"/>
    </source>
</evidence>
<dbReference type="GO" id="GO:0006355">
    <property type="term" value="P:regulation of DNA-templated transcription"/>
    <property type="evidence" value="ECO:0007669"/>
    <property type="project" value="InterPro"/>
</dbReference>
<dbReference type="Pfam" id="PF01029">
    <property type="entry name" value="NusB"/>
    <property type="match status" value="1"/>
</dbReference>
<feature type="binding site" evidence="13">
    <location>
        <position position="337"/>
    </location>
    <ligand>
        <name>S-adenosyl-L-methionine</name>
        <dbReference type="ChEBI" id="CHEBI:59789"/>
    </ligand>
</feature>
<dbReference type="Proteomes" id="UP000294746">
    <property type="component" value="Unassembled WGS sequence"/>
</dbReference>
<sequence length="459" mass="52311">MKKNNQRQSARDVALDILIQYESKEAFSNLLLNQSLERSELEIRDKRLVTELVYGVIQRQNSLDWVIDQLISRGSKSVELWVKQLLRLGLYQMIYLDKIPERAAVHETVEIAKVRGHKGISGLVNGVLRNFVRNKEKLLPTFTPTSYEEEAIVYSHPLWMVKRLHKVYGDEEALQALQAQNQPPKVSVRINPMRWDRDAFIETWNEEETGTASPSKLAPDGVILNGSGNAASHFYYQEGAYTVQDESSMLVARAVDPKPGMRVLDACAAPGGKTTHLAELMNDEGVVVAYDIHNHKMDLICQHARRLDLQHIKTRVSDAREIQVDTGEELYDAVLLDAPCSGLGVIHRKPDIKWSKEAGQIRELTKIQSELLDRMATLVKPGGTLVYSTCTWEPQENREQIEQFLKRHPEFELDPTIFELLPEVVKEHAITGDGWVQLLPHHFYSDGFFIARMTKNAQR</sequence>
<keyword evidence="4" id="KW-0963">Cytoplasm</keyword>
<dbReference type="PROSITE" id="PS51686">
    <property type="entry name" value="SAM_MT_RSMB_NOP"/>
    <property type="match status" value="1"/>
</dbReference>
<keyword evidence="7 13" id="KW-0808">Transferase</keyword>
<feature type="active site" description="Nucleophile" evidence="13">
    <location>
        <position position="390"/>
    </location>
</feature>
<dbReference type="SUPFAM" id="SSF48013">
    <property type="entry name" value="NusB-like"/>
    <property type="match status" value="1"/>
</dbReference>
<comment type="similarity">
    <text evidence="13">Belongs to the class I-like SAM-binding methyltransferase superfamily. RsmB/NOP family.</text>
</comment>
<reference evidence="15 16" key="1">
    <citation type="submission" date="2019-03" db="EMBL/GenBank/DDBJ databases">
        <title>Genomic Encyclopedia of Type Strains, Phase IV (KMG-IV): sequencing the most valuable type-strain genomes for metagenomic binning, comparative biology and taxonomic classification.</title>
        <authorList>
            <person name="Goeker M."/>
        </authorList>
    </citation>
    <scope>NUCLEOTIDE SEQUENCE [LARGE SCALE GENOMIC DNA]</scope>
    <source>
        <strain evidence="15 16">DSM 46831</strain>
    </source>
</reference>
<feature type="binding site" evidence="13">
    <location>
        <position position="318"/>
    </location>
    <ligand>
        <name>S-adenosyl-L-methionine</name>
        <dbReference type="ChEBI" id="CHEBI:59789"/>
    </ligand>
</feature>
<evidence type="ECO:0000256" key="13">
    <source>
        <dbReference type="PROSITE-ProRule" id="PRU01023"/>
    </source>
</evidence>
<organism evidence="15 16">
    <name type="scientific">Baia soyae</name>
    <dbReference type="NCBI Taxonomy" id="1544746"/>
    <lineage>
        <taxon>Bacteria</taxon>
        <taxon>Bacillati</taxon>
        <taxon>Bacillota</taxon>
        <taxon>Bacilli</taxon>
        <taxon>Bacillales</taxon>
        <taxon>Thermoactinomycetaceae</taxon>
        <taxon>Baia</taxon>
    </lineage>
</organism>
<feature type="binding site" evidence="13">
    <location>
        <begin position="267"/>
        <end position="273"/>
    </location>
    <ligand>
        <name>S-adenosyl-L-methionine</name>
        <dbReference type="ChEBI" id="CHEBI:59789"/>
    </ligand>
</feature>
<dbReference type="Gene3D" id="3.40.50.150">
    <property type="entry name" value="Vaccinia Virus protein VP39"/>
    <property type="match status" value="1"/>
</dbReference>
<evidence type="ECO:0000313" key="15">
    <source>
        <dbReference type="EMBL" id="TCP69777.1"/>
    </source>
</evidence>
<keyword evidence="5" id="KW-0698">rRNA processing</keyword>
<dbReference type="PRINTS" id="PR02008">
    <property type="entry name" value="RCMTFAMILY"/>
</dbReference>
<evidence type="ECO:0000259" key="14">
    <source>
        <dbReference type="PROSITE" id="PS51686"/>
    </source>
</evidence>
<dbReference type="PANTHER" id="PTHR22807">
    <property type="entry name" value="NOP2 YEAST -RELATED NOL1/NOP2/FMU SUN DOMAIN-CONTAINING"/>
    <property type="match status" value="1"/>
</dbReference>
<dbReference type="EC" id="2.1.1.176" evidence="3"/>
<keyword evidence="9 13" id="KW-0694">RNA-binding</keyword>
<comment type="catalytic activity">
    <reaction evidence="12">
        <text>cytidine(967) in 16S rRNA + S-adenosyl-L-methionine = 5-methylcytidine(967) in 16S rRNA + S-adenosyl-L-homocysteine + H(+)</text>
        <dbReference type="Rhea" id="RHEA:42748"/>
        <dbReference type="Rhea" id="RHEA-COMP:10219"/>
        <dbReference type="Rhea" id="RHEA-COMP:10220"/>
        <dbReference type="ChEBI" id="CHEBI:15378"/>
        <dbReference type="ChEBI" id="CHEBI:57856"/>
        <dbReference type="ChEBI" id="CHEBI:59789"/>
        <dbReference type="ChEBI" id="CHEBI:74483"/>
        <dbReference type="ChEBI" id="CHEBI:82748"/>
        <dbReference type="EC" id="2.1.1.176"/>
    </reaction>
</comment>
<evidence type="ECO:0000256" key="4">
    <source>
        <dbReference type="ARBA" id="ARBA00022490"/>
    </source>
</evidence>
<dbReference type="GO" id="GO:0008649">
    <property type="term" value="F:rRNA methyltransferase activity"/>
    <property type="evidence" value="ECO:0007669"/>
    <property type="project" value="InterPro"/>
</dbReference>
<evidence type="ECO:0000256" key="8">
    <source>
        <dbReference type="ARBA" id="ARBA00022691"/>
    </source>
</evidence>